<comment type="caution">
    <text evidence="6">The sequence shown here is derived from an EMBL/GenBank/DDBJ whole genome shotgun (WGS) entry which is preliminary data.</text>
</comment>
<dbReference type="InterPro" id="IPR042221">
    <property type="entry name" value="Leu/Phe-tRNA_Trfase_N"/>
</dbReference>
<evidence type="ECO:0000256" key="5">
    <source>
        <dbReference type="SAM" id="MobiDB-lite"/>
    </source>
</evidence>
<name>A0A426FRA3_9BURK</name>
<evidence type="ECO:0000256" key="4">
    <source>
        <dbReference type="HAMAP-Rule" id="MF_00688"/>
    </source>
</evidence>
<comment type="subcellular location">
    <subcellularLocation>
        <location evidence="4">Cytoplasm</location>
    </subcellularLocation>
</comment>
<comment type="catalytic activity">
    <reaction evidence="4">
        <text>N-terminal L-lysyl-[protein] + L-leucyl-tRNA(Leu) = N-terminal L-leucyl-L-lysyl-[protein] + tRNA(Leu) + H(+)</text>
        <dbReference type="Rhea" id="RHEA:12340"/>
        <dbReference type="Rhea" id="RHEA-COMP:9613"/>
        <dbReference type="Rhea" id="RHEA-COMP:9622"/>
        <dbReference type="Rhea" id="RHEA-COMP:12670"/>
        <dbReference type="Rhea" id="RHEA-COMP:12671"/>
        <dbReference type="ChEBI" id="CHEBI:15378"/>
        <dbReference type="ChEBI" id="CHEBI:65249"/>
        <dbReference type="ChEBI" id="CHEBI:78442"/>
        <dbReference type="ChEBI" id="CHEBI:78494"/>
        <dbReference type="ChEBI" id="CHEBI:133043"/>
        <dbReference type="EC" id="2.3.2.6"/>
    </reaction>
</comment>
<keyword evidence="3 4" id="KW-0012">Acyltransferase</keyword>
<comment type="catalytic activity">
    <reaction evidence="4">
        <text>N-terminal L-arginyl-[protein] + L-leucyl-tRNA(Leu) = N-terminal L-leucyl-L-arginyl-[protein] + tRNA(Leu) + H(+)</text>
        <dbReference type="Rhea" id="RHEA:50416"/>
        <dbReference type="Rhea" id="RHEA-COMP:9613"/>
        <dbReference type="Rhea" id="RHEA-COMP:9622"/>
        <dbReference type="Rhea" id="RHEA-COMP:12672"/>
        <dbReference type="Rhea" id="RHEA-COMP:12673"/>
        <dbReference type="ChEBI" id="CHEBI:15378"/>
        <dbReference type="ChEBI" id="CHEBI:64719"/>
        <dbReference type="ChEBI" id="CHEBI:78442"/>
        <dbReference type="ChEBI" id="CHEBI:78494"/>
        <dbReference type="ChEBI" id="CHEBI:133044"/>
        <dbReference type="EC" id="2.3.2.6"/>
    </reaction>
</comment>
<dbReference type="GO" id="GO:0005737">
    <property type="term" value="C:cytoplasm"/>
    <property type="evidence" value="ECO:0007669"/>
    <property type="project" value="UniProtKB-SubCell"/>
</dbReference>
<protein>
    <recommendedName>
        <fullName evidence="4">Leucyl/phenylalanyl-tRNA--protein transferase</fullName>
        <ecNumber evidence="4">2.3.2.6</ecNumber>
    </recommendedName>
    <alternativeName>
        <fullName evidence="4">L/F-transferase</fullName>
    </alternativeName>
    <alternativeName>
        <fullName evidence="4">Leucyltransferase</fullName>
    </alternativeName>
    <alternativeName>
        <fullName evidence="4">Phenyalanyltransferase</fullName>
    </alternativeName>
</protein>
<evidence type="ECO:0000256" key="3">
    <source>
        <dbReference type="ARBA" id="ARBA00023315"/>
    </source>
</evidence>
<proteinExistence type="inferred from homology"/>
<accession>A0A426FRA3</accession>
<sequence length="312" mass="33801">MIRHWVDPDTPLPPADQDVPGHPGLIALGADLGPHRLVEAYSHGLFPWYTSGQPVLWWSPDPRMVVFTGEFSPARTLRRLLRQLHGRAPGAPAWHITLDTAFTRVMQACAEPRPGQEGTWITPAIIAAYTGLHALGLAHSLEVWEAAPTGTAPAAFDDDAPRPQLIAGLYGVSLGRMFFGESMFTRRPNASKCAFATLMHLLVQHGFPMVDCQQSTRHLGSLGGRDISRAEFLARIQPLLRQPGPDWHAVARDLHWPDPSSGSVTATATQHPPHPRPETFRETGNGQETGPGPSAGQTDDATPVSASPGHRA</sequence>
<dbReference type="Pfam" id="PF03588">
    <property type="entry name" value="Leu_Phe_trans"/>
    <property type="match status" value="2"/>
</dbReference>
<dbReference type="Proteomes" id="UP000270261">
    <property type="component" value="Unassembled WGS sequence"/>
</dbReference>
<feature type="region of interest" description="Disordered" evidence="5">
    <location>
        <begin position="250"/>
        <end position="312"/>
    </location>
</feature>
<evidence type="ECO:0000313" key="7">
    <source>
        <dbReference type="Proteomes" id="UP000270261"/>
    </source>
</evidence>
<reference evidence="6 7" key="1">
    <citation type="submission" date="2018-11" db="EMBL/GenBank/DDBJ databases">
        <title>Genome sequencing of Lautropia sp. KCOM 2505 (= ChDC F240).</title>
        <authorList>
            <person name="Kook J.-K."/>
            <person name="Park S.-N."/>
            <person name="Lim Y.K."/>
        </authorList>
    </citation>
    <scope>NUCLEOTIDE SEQUENCE [LARGE SCALE GENOMIC DNA]</scope>
    <source>
        <strain evidence="6 7">KCOM 2505</strain>
    </source>
</reference>
<keyword evidence="7" id="KW-1185">Reference proteome</keyword>
<evidence type="ECO:0000313" key="6">
    <source>
        <dbReference type="EMBL" id="RRN45184.1"/>
    </source>
</evidence>
<dbReference type="EMBL" id="RRUE01000001">
    <property type="protein sequence ID" value="RRN45184.1"/>
    <property type="molecule type" value="Genomic_DNA"/>
</dbReference>
<dbReference type="GO" id="GO:0008914">
    <property type="term" value="F:leucyl-tRNA--protein transferase activity"/>
    <property type="evidence" value="ECO:0007669"/>
    <property type="project" value="UniProtKB-UniRule"/>
</dbReference>
<dbReference type="PANTHER" id="PTHR30098:SF2">
    <property type="entry name" value="LEUCYL_PHENYLALANYL-TRNA--PROTEIN TRANSFERASE"/>
    <property type="match status" value="1"/>
</dbReference>
<dbReference type="EC" id="2.3.2.6" evidence="4"/>
<dbReference type="OrthoDB" id="9790282at2"/>
<dbReference type="PANTHER" id="PTHR30098">
    <property type="entry name" value="LEUCYL/PHENYLALANYL-TRNA--PROTEIN TRANSFERASE"/>
    <property type="match status" value="1"/>
</dbReference>
<keyword evidence="2 4" id="KW-0808">Transferase</keyword>
<comment type="similarity">
    <text evidence="4">Belongs to the L/F-transferase family.</text>
</comment>
<dbReference type="Gene3D" id="3.40.630.70">
    <property type="entry name" value="Leucyl/phenylalanyl-tRNA-protein transferase, C-terminal domain"/>
    <property type="match status" value="1"/>
</dbReference>
<feature type="compositionally biased region" description="Polar residues" evidence="5">
    <location>
        <begin position="260"/>
        <end position="270"/>
    </location>
</feature>
<dbReference type="InterPro" id="IPR004616">
    <property type="entry name" value="Leu/Phe-tRNA_Trfase"/>
</dbReference>
<comment type="function">
    <text evidence="4">Functions in the N-end rule pathway of protein degradation where it conjugates Leu, Phe and, less efficiently, Met from aminoacyl-tRNAs to the N-termini of proteins containing an N-terminal arginine or lysine.</text>
</comment>
<gene>
    <name evidence="4" type="primary">aat</name>
    <name evidence="6" type="ORF">EHV23_02775</name>
</gene>
<keyword evidence="1 4" id="KW-0963">Cytoplasm</keyword>
<dbReference type="RefSeq" id="WP_125094614.1">
    <property type="nucleotide sequence ID" value="NZ_RRUE01000001.1"/>
</dbReference>
<dbReference type="HAMAP" id="MF_00688">
    <property type="entry name" value="Leu_Phe_trans"/>
    <property type="match status" value="1"/>
</dbReference>
<feature type="region of interest" description="Disordered" evidence="5">
    <location>
        <begin position="1"/>
        <end position="20"/>
    </location>
</feature>
<dbReference type="AlphaFoldDB" id="A0A426FRA3"/>
<dbReference type="Gene3D" id="3.30.70.3550">
    <property type="entry name" value="Leucyl/phenylalanyl-tRNA-protein transferase, N-terminal domain"/>
    <property type="match status" value="1"/>
</dbReference>
<organism evidence="6 7">
    <name type="scientific">Lautropia dentalis</name>
    <dbReference type="NCBI Taxonomy" id="2490857"/>
    <lineage>
        <taxon>Bacteria</taxon>
        <taxon>Pseudomonadati</taxon>
        <taxon>Pseudomonadota</taxon>
        <taxon>Betaproteobacteria</taxon>
        <taxon>Burkholderiales</taxon>
        <taxon>Burkholderiaceae</taxon>
        <taxon>Lautropia</taxon>
    </lineage>
</organism>
<evidence type="ECO:0000256" key="1">
    <source>
        <dbReference type="ARBA" id="ARBA00022490"/>
    </source>
</evidence>
<evidence type="ECO:0000256" key="2">
    <source>
        <dbReference type="ARBA" id="ARBA00022679"/>
    </source>
</evidence>
<dbReference type="InterPro" id="IPR016181">
    <property type="entry name" value="Acyl_CoA_acyltransferase"/>
</dbReference>
<dbReference type="GO" id="GO:0030163">
    <property type="term" value="P:protein catabolic process"/>
    <property type="evidence" value="ECO:0007669"/>
    <property type="project" value="UniProtKB-UniRule"/>
</dbReference>
<comment type="catalytic activity">
    <reaction evidence="4">
        <text>L-phenylalanyl-tRNA(Phe) + an N-terminal L-alpha-aminoacyl-[protein] = an N-terminal L-phenylalanyl-L-alpha-aminoacyl-[protein] + tRNA(Phe)</text>
        <dbReference type="Rhea" id="RHEA:43632"/>
        <dbReference type="Rhea" id="RHEA-COMP:9668"/>
        <dbReference type="Rhea" id="RHEA-COMP:9699"/>
        <dbReference type="Rhea" id="RHEA-COMP:10636"/>
        <dbReference type="Rhea" id="RHEA-COMP:10637"/>
        <dbReference type="ChEBI" id="CHEBI:78442"/>
        <dbReference type="ChEBI" id="CHEBI:78531"/>
        <dbReference type="ChEBI" id="CHEBI:78597"/>
        <dbReference type="ChEBI" id="CHEBI:83561"/>
        <dbReference type="EC" id="2.3.2.6"/>
    </reaction>
</comment>
<dbReference type="SUPFAM" id="SSF55729">
    <property type="entry name" value="Acyl-CoA N-acyltransferases (Nat)"/>
    <property type="match status" value="1"/>
</dbReference>
<dbReference type="InterPro" id="IPR042203">
    <property type="entry name" value="Leu/Phe-tRNA_Trfase_C"/>
</dbReference>